<feature type="transmembrane region" description="Helical" evidence="18">
    <location>
        <begin position="251"/>
        <end position="272"/>
    </location>
</feature>
<evidence type="ECO:0000313" key="22">
    <source>
        <dbReference type="Proteomes" id="UP000008144"/>
    </source>
</evidence>
<comment type="subunit">
    <text evidence="17">Homodimer in the absence of bound ligand. Peptide hormone binding leads to dissociation of the homodimer.</text>
</comment>
<feature type="transmembrane region" description="Helical" evidence="18">
    <location>
        <begin position="150"/>
        <end position="168"/>
    </location>
</feature>
<dbReference type="GO" id="GO:0007200">
    <property type="term" value="P:phospholipase C-activating G protein-coupled receptor signaling pathway"/>
    <property type="evidence" value="ECO:0007669"/>
    <property type="project" value="UniProtKB-ARBA"/>
</dbReference>
<evidence type="ECO:0000256" key="10">
    <source>
        <dbReference type="ARBA" id="ARBA00023157"/>
    </source>
</evidence>
<dbReference type="PANTHER" id="PTHR45620">
    <property type="entry name" value="PDF RECEPTOR-LIKE PROTEIN-RELATED"/>
    <property type="match status" value="1"/>
</dbReference>
<feature type="transmembrane region" description="Helical" evidence="18">
    <location>
        <begin position="338"/>
        <end position="357"/>
    </location>
</feature>
<reference evidence="21" key="2">
    <citation type="submission" date="2025-08" db="UniProtKB">
        <authorList>
            <consortium name="Ensembl"/>
        </authorList>
    </citation>
    <scope>IDENTIFICATION</scope>
</reference>
<dbReference type="PROSITE" id="PS00650">
    <property type="entry name" value="G_PROTEIN_RECEP_F2_2"/>
    <property type="match status" value="1"/>
</dbReference>
<feature type="transmembrane region" description="Helical" evidence="18">
    <location>
        <begin position="227"/>
        <end position="246"/>
    </location>
</feature>
<dbReference type="Gene3D" id="4.10.1240.10">
    <property type="entry name" value="GPCR, family 2, extracellular hormone receptor domain"/>
    <property type="match status" value="1"/>
</dbReference>
<dbReference type="SUPFAM" id="SSF111418">
    <property type="entry name" value="Hormone receptor domain"/>
    <property type="match status" value="1"/>
</dbReference>
<name>F6YCW2_CIOIN</name>
<dbReference type="FunFam" id="1.20.1070.10:FF:000070">
    <property type="entry name" value="Parathyroid hormone/parathyroid hormone-related peptide receptor"/>
    <property type="match status" value="1"/>
</dbReference>
<keyword evidence="8" id="KW-0297">G-protein coupled receptor</keyword>
<evidence type="ECO:0000256" key="6">
    <source>
        <dbReference type="ARBA" id="ARBA00022729"/>
    </source>
</evidence>
<gene>
    <name evidence="21" type="primary">LOC100175770</name>
</gene>
<evidence type="ECO:0000256" key="1">
    <source>
        <dbReference type="ARBA" id="ARBA00004651"/>
    </source>
</evidence>
<dbReference type="CDD" id="cd15265">
    <property type="entry name" value="7tmB1_PTHR"/>
    <property type="match status" value="1"/>
</dbReference>
<evidence type="ECO:0000313" key="21">
    <source>
        <dbReference type="Ensembl" id="ENSCINP00000005446.3"/>
    </source>
</evidence>
<dbReference type="Ensembl" id="ENSCINT00000005446.3">
    <property type="protein sequence ID" value="ENSCINP00000005446.3"/>
    <property type="gene ID" value="ENSCING00000002669.3"/>
</dbReference>
<dbReference type="STRING" id="7719.ENSCINP00000005446"/>
<evidence type="ECO:0000256" key="2">
    <source>
        <dbReference type="ARBA" id="ARBA00005314"/>
    </source>
</evidence>
<accession>F6YCW2</accession>
<keyword evidence="12" id="KW-0325">Glycoprotein</keyword>
<dbReference type="Proteomes" id="UP000008144">
    <property type="component" value="Unassembled WGS sequence"/>
</dbReference>
<sequence length="423" mass="49322">DGITTLQEVMEVLLEAQRNCKRDLEAGLPPKGNYYETYCKGEWDKITCWPNSAPGRTVRLPCPEYIIDFDHTGHALRHCSRDGRWAMVRDTNRTFSDYGSCNIPREEDVVEMIRRGGDLYTVGYSFSLVALVFAMIILAYFKRLHCTRNYIHMHLFASFILRAVVIFVKDRVLYYGAGILDINTPDGEMTLEALKNRVDEIDADRSSYLVGCKLVMTLFHYFVATNYYWILVEALYLHSLIFVAFFSDKKYLWRFSVTGWGVPILFVVPWAIVRAKLDDTACWDIAVTEYKWIYNGPIVVANVINFLLFLNIIRVLWYKMRERGPIGKTDNRRQYKKLAKSTLVLIPMFGVHAIVFIGMPDDISSGTWWDIRMSFDLFFNSFQGFFVAIIYCFCNGEVQAEFRKAWERFNLSVEIKRGRRERS</sequence>
<dbReference type="GO" id="GO:0017046">
    <property type="term" value="F:peptide hormone binding"/>
    <property type="evidence" value="ECO:0000318"/>
    <property type="project" value="GO_Central"/>
</dbReference>
<dbReference type="InterPro" id="IPR017981">
    <property type="entry name" value="GPCR_2-like_7TM"/>
</dbReference>
<dbReference type="SMART" id="SM00008">
    <property type="entry name" value="HormR"/>
    <property type="match status" value="1"/>
</dbReference>
<evidence type="ECO:0000256" key="18">
    <source>
        <dbReference type="SAM" id="Phobius"/>
    </source>
</evidence>
<dbReference type="GeneTree" id="ENSGT00940000172484"/>
<keyword evidence="7 18" id="KW-1133">Transmembrane helix</keyword>
<dbReference type="GO" id="GO:0008528">
    <property type="term" value="F:G protein-coupled peptide receptor activity"/>
    <property type="evidence" value="ECO:0000318"/>
    <property type="project" value="GO_Central"/>
</dbReference>
<dbReference type="PRINTS" id="PR00249">
    <property type="entry name" value="GPCRSECRETIN"/>
</dbReference>
<dbReference type="InterPro" id="IPR036445">
    <property type="entry name" value="GPCR_2_extracell_dom_sf"/>
</dbReference>
<comment type="function">
    <text evidence="16">G-protein-coupled receptor for parathyroid hormone (PTH) and for parathyroid hormone-related peptide (PTHLH). Ligand binding causes a conformation change that triggers signaling via guanine nucleotide-binding proteins (G proteins) and modulates the activity of downstream effectors, such as adenylate cyclase (cAMP). PTH1R is coupled to G(s) G alpha proteins and mediates activation of adenylate cyclase activity. PTHLH dissociates from PTH1R more rapidly than PTH; as consequence, the cAMP response induced by PTHLH decays faster than the response induced by PTH.</text>
</comment>
<evidence type="ECO:0000256" key="16">
    <source>
        <dbReference type="ARBA" id="ARBA00093433"/>
    </source>
</evidence>
<feature type="transmembrane region" description="Helical" evidence="18">
    <location>
        <begin position="122"/>
        <end position="141"/>
    </location>
</feature>
<keyword evidence="10" id="KW-1015">Disulfide bond</keyword>
<evidence type="ECO:0000256" key="14">
    <source>
        <dbReference type="ARBA" id="ARBA00030334"/>
    </source>
</evidence>
<evidence type="ECO:0000256" key="3">
    <source>
        <dbReference type="ARBA" id="ARBA00020798"/>
    </source>
</evidence>
<evidence type="ECO:0000256" key="4">
    <source>
        <dbReference type="ARBA" id="ARBA00022475"/>
    </source>
</evidence>
<feature type="domain" description="G-protein coupled receptors family 2 profile 1" evidence="19">
    <location>
        <begin position="19"/>
        <end position="105"/>
    </location>
</feature>
<reference evidence="22" key="1">
    <citation type="journal article" date="2002" name="Science">
        <title>The draft genome of Ciona intestinalis: insights into chordate and vertebrate origins.</title>
        <authorList>
            <person name="Dehal P."/>
            <person name="Satou Y."/>
            <person name="Campbell R.K."/>
            <person name="Chapman J."/>
            <person name="Degnan B."/>
            <person name="De Tomaso A."/>
            <person name="Davidson B."/>
            <person name="Di Gregorio A."/>
            <person name="Gelpke M."/>
            <person name="Goodstein D.M."/>
            <person name="Harafuji N."/>
            <person name="Hastings K.E."/>
            <person name="Ho I."/>
            <person name="Hotta K."/>
            <person name="Huang W."/>
            <person name="Kawashima T."/>
            <person name="Lemaire P."/>
            <person name="Martinez D."/>
            <person name="Meinertzhagen I.A."/>
            <person name="Necula S."/>
            <person name="Nonaka M."/>
            <person name="Putnam N."/>
            <person name="Rash S."/>
            <person name="Saiga H."/>
            <person name="Satake M."/>
            <person name="Terry A."/>
            <person name="Yamada L."/>
            <person name="Wang H.G."/>
            <person name="Awazu S."/>
            <person name="Azumi K."/>
            <person name="Boore J."/>
            <person name="Branno M."/>
            <person name="Chin-Bow S."/>
            <person name="DeSantis R."/>
            <person name="Doyle S."/>
            <person name="Francino P."/>
            <person name="Keys D.N."/>
            <person name="Haga S."/>
            <person name="Hayashi H."/>
            <person name="Hino K."/>
            <person name="Imai K.S."/>
            <person name="Inaba K."/>
            <person name="Kano S."/>
            <person name="Kobayashi K."/>
            <person name="Kobayashi M."/>
            <person name="Lee B.I."/>
            <person name="Makabe K.W."/>
            <person name="Manohar C."/>
            <person name="Matassi G."/>
            <person name="Medina M."/>
            <person name="Mochizuki Y."/>
            <person name="Mount S."/>
            <person name="Morishita T."/>
            <person name="Miura S."/>
            <person name="Nakayama A."/>
            <person name="Nishizaka S."/>
            <person name="Nomoto H."/>
            <person name="Ohta F."/>
            <person name="Oishi K."/>
            <person name="Rigoutsos I."/>
            <person name="Sano M."/>
            <person name="Sasaki A."/>
            <person name="Sasakura Y."/>
            <person name="Shoguchi E."/>
            <person name="Shin-i T."/>
            <person name="Spagnuolo A."/>
            <person name="Stainier D."/>
            <person name="Suzuki M.M."/>
            <person name="Tassy O."/>
            <person name="Takatori N."/>
            <person name="Tokuoka M."/>
            <person name="Yagi K."/>
            <person name="Yoshizaki F."/>
            <person name="Wada S."/>
            <person name="Zhang C."/>
            <person name="Hyatt P.D."/>
            <person name="Larimer F."/>
            <person name="Detter C."/>
            <person name="Doggett N."/>
            <person name="Glavina T."/>
            <person name="Hawkins T."/>
            <person name="Richardson P."/>
            <person name="Lucas S."/>
            <person name="Kohara Y."/>
            <person name="Levine M."/>
            <person name="Satoh N."/>
            <person name="Rokhsar D.S."/>
        </authorList>
    </citation>
    <scope>NUCLEOTIDE SEQUENCE [LARGE SCALE GENOMIC DNA]</scope>
</reference>
<keyword evidence="11" id="KW-0675">Receptor</keyword>
<evidence type="ECO:0000256" key="15">
    <source>
        <dbReference type="ARBA" id="ARBA00032662"/>
    </source>
</evidence>
<dbReference type="InterPro" id="IPR017983">
    <property type="entry name" value="GPCR_2_secretin-like_CS"/>
</dbReference>
<dbReference type="GO" id="GO:0007188">
    <property type="term" value="P:adenylate cyclase-modulating G protein-coupled receptor signaling pathway"/>
    <property type="evidence" value="ECO:0000318"/>
    <property type="project" value="GO_Central"/>
</dbReference>
<dbReference type="InterPro" id="IPR000832">
    <property type="entry name" value="GPCR_2_secretin-like"/>
</dbReference>
<evidence type="ECO:0000256" key="7">
    <source>
        <dbReference type="ARBA" id="ARBA00022989"/>
    </source>
</evidence>
<dbReference type="OMA" id="LICWPEG"/>
<organism evidence="21 22">
    <name type="scientific">Ciona intestinalis</name>
    <name type="common">Transparent sea squirt</name>
    <name type="synonym">Ascidia intestinalis</name>
    <dbReference type="NCBI Taxonomy" id="7719"/>
    <lineage>
        <taxon>Eukaryota</taxon>
        <taxon>Metazoa</taxon>
        <taxon>Chordata</taxon>
        <taxon>Tunicata</taxon>
        <taxon>Ascidiacea</taxon>
        <taxon>Phlebobranchia</taxon>
        <taxon>Cionidae</taxon>
        <taxon>Ciona</taxon>
    </lineage>
</organism>
<dbReference type="SUPFAM" id="SSF81321">
    <property type="entry name" value="Family A G protein-coupled receptor-like"/>
    <property type="match status" value="1"/>
</dbReference>
<dbReference type="InParanoid" id="F6YCW2"/>
<keyword evidence="4" id="KW-1003">Cell membrane</keyword>
<comment type="subcellular location">
    <subcellularLocation>
        <location evidence="1">Cell membrane</location>
        <topology evidence="1">Multi-pass membrane protein</topology>
    </subcellularLocation>
</comment>
<dbReference type="Pfam" id="PF02793">
    <property type="entry name" value="HRM"/>
    <property type="match status" value="1"/>
</dbReference>
<evidence type="ECO:0000256" key="12">
    <source>
        <dbReference type="ARBA" id="ARBA00023180"/>
    </source>
</evidence>
<evidence type="ECO:0000256" key="13">
    <source>
        <dbReference type="ARBA" id="ARBA00023224"/>
    </source>
</evidence>
<proteinExistence type="inferred from homology"/>
<dbReference type="AlphaFoldDB" id="F6YCW2"/>
<keyword evidence="6" id="KW-0732">Signal</keyword>
<dbReference type="Pfam" id="PF00002">
    <property type="entry name" value="7tm_2"/>
    <property type="match status" value="1"/>
</dbReference>
<evidence type="ECO:0000256" key="8">
    <source>
        <dbReference type="ARBA" id="ARBA00023040"/>
    </source>
</evidence>
<evidence type="ECO:0000256" key="9">
    <source>
        <dbReference type="ARBA" id="ARBA00023136"/>
    </source>
</evidence>
<dbReference type="PANTHER" id="PTHR45620:SF1">
    <property type="entry name" value="G-PROTEIN COUPLED RECEPTORS FAMILY 2 PROFILE 2 DOMAIN-CONTAINING PROTEIN"/>
    <property type="match status" value="1"/>
</dbReference>
<evidence type="ECO:0000259" key="19">
    <source>
        <dbReference type="PROSITE" id="PS50227"/>
    </source>
</evidence>
<dbReference type="PROSITE" id="PS50227">
    <property type="entry name" value="G_PROTEIN_RECEP_F2_3"/>
    <property type="match status" value="1"/>
</dbReference>
<keyword evidence="5 18" id="KW-0812">Transmembrane</keyword>
<dbReference type="InterPro" id="IPR050332">
    <property type="entry name" value="GPCR_2"/>
</dbReference>
<dbReference type="GO" id="GO:0005886">
    <property type="term" value="C:plasma membrane"/>
    <property type="evidence" value="ECO:0000318"/>
    <property type="project" value="GO_Central"/>
</dbReference>
<keyword evidence="13" id="KW-0807">Transducer</keyword>
<dbReference type="GO" id="GO:0007166">
    <property type="term" value="P:cell surface receptor signaling pathway"/>
    <property type="evidence" value="ECO:0007669"/>
    <property type="project" value="InterPro"/>
</dbReference>
<evidence type="ECO:0000256" key="11">
    <source>
        <dbReference type="ARBA" id="ARBA00023170"/>
    </source>
</evidence>
<keyword evidence="9 18" id="KW-0472">Membrane</keyword>
<comment type="similarity">
    <text evidence="2">Belongs to the G-protein coupled receptor 2 family.</text>
</comment>
<keyword evidence="22" id="KW-1185">Reference proteome</keyword>
<evidence type="ECO:0000259" key="20">
    <source>
        <dbReference type="PROSITE" id="PS50261"/>
    </source>
</evidence>
<feature type="transmembrane region" description="Helical" evidence="18">
    <location>
        <begin position="377"/>
        <end position="394"/>
    </location>
</feature>
<evidence type="ECO:0000256" key="17">
    <source>
        <dbReference type="ARBA" id="ARBA00093493"/>
    </source>
</evidence>
<feature type="transmembrane region" description="Helical" evidence="18">
    <location>
        <begin position="292"/>
        <end position="317"/>
    </location>
</feature>
<dbReference type="PROSITE" id="PS00649">
    <property type="entry name" value="G_PROTEIN_RECEP_F2_1"/>
    <property type="match status" value="1"/>
</dbReference>
<dbReference type="Gene3D" id="1.20.1070.10">
    <property type="entry name" value="Rhodopsin 7-helix transmembrane proteins"/>
    <property type="match status" value="1"/>
</dbReference>
<reference evidence="21" key="3">
    <citation type="submission" date="2025-09" db="UniProtKB">
        <authorList>
            <consortium name="Ensembl"/>
        </authorList>
    </citation>
    <scope>IDENTIFICATION</scope>
</reference>
<dbReference type="InterPro" id="IPR001879">
    <property type="entry name" value="GPCR_2_extracellular_dom"/>
</dbReference>
<evidence type="ECO:0000256" key="5">
    <source>
        <dbReference type="ARBA" id="ARBA00022692"/>
    </source>
</evidence>
<dbReference type="PROSITE" id="PS50261">
    <property type="entry name" value="G_PROTEIN_RECEP_F2_4"/>
    <property type="match status" value="1"/>
</dbReference>
<dbReference type="GO" id="GO:0004991">
    <property type="term" value="F:parathyroid hormone receptor activity"/>
    <property type="evidence" value="ECO:0007669"/>
    <property type="project" value="UniProtKB-ARBA"/>
</dbReference>
<feature type="domain" description="G-protein coupled receptors family 2 profile 2" evidence="20">
    <location>
        <begin position="116"/>
        <end position="395"/>
    </location>
</feature>
<dbReference type="HOGENOM" id="CLU_002753_4_3_1"/>
<protein>
    <recommendedName>
        <fullName evidence="3">Parathyroid hormone/parathyroid hormone-related peptide receptor</fullName>
    </recommendedName>
    <alternativeName>
        <fullName evidence="14">PTH/PTHrP type I receptor</fullName>
    </alternativeName>
    <alternativeName>
        <fullName evidence="15">Parathyroid hormone 1 receptor</fullName>
    </alternativeName>
</protein>